<dbReference type="GO" id="GO:0005737">
    <property type="term" value="C:cytoplasm"/>
    <property type="evidence" value="ECO:0007669"/>
    <property type="project" value="UniProtKB-SubCell"/>
</dbReference>
<dbReference type="Gene3D" id="1.25.10.10">
    <property type="entry name" value="Leucine-rich Repeat Variant"/>
    <property type="match status" value="2"/>
</dbReference>
<dbReference type="PANTHER" id="PTHR45994">
    <property type="entry name" value="FI21225P1"/>
    <property type="match status" value="1"/>
</dbReference>
<dbReference type="Pfam" id="PF11701">
    <property type="entry name" value="UNC45-central"/>
    <property type="match status" value="1"/>
</dbReference>
<dbReference type="GO" id="GO:0051879">
    <property type="term" value="F:Hsp90 protein binding"/>
    <property type="evidence" value="ECO:0007669"/>
    <property type="project" value="TreeGrafter"/>
</dbReference>
<keyword evidence="5" id="KW-1185">Reference proteome</keyword>
<dbReference type="Proteomes" id="UP000678499">
    <property type="component" value="Unassembled WGS sequence"/>
</dbReference>
<feature type="domain" description="UNC-45/Cro1/She4 central" evidence="3">
    <location>
        <begin position="188"/>
        <end position="374"/>
    </location>
</feature>
<dbReference type="EMBL" id="CAJPEX010001479">
    <property type="protein sequence ID" value="CAG0919254.1"/>
    <property type="molecule type" value="Genomic_DNA"/>
</dbReference>
<organism evidence="4">
    <name type="scientific">Notodromas monacha</name>
    <dbReference type="NCBI Taxonomy" id="399045"/>
    <lineage>
        <taxon>Eukaryota</taxon>
        <taxon>Metazoa</taxon>
        <taxon>Ecdysozoa</taxon>
        <taxon>Arthropoda</taxon>
        <taxon>Crustacea</taxon>
        <taxon>Oligostraca</taxon>
        <taxon>Ostracoda</taxon>
        <taxon>Podocopa</taxon>
        <taxon>Podocopida</taxon>
        <taxon>Cypridocopina</taxon>
        <taxon>Cypridoidea</taxon>
        <taxon>Cyprididae</taxon>
        <taxon>Notodromas</taxon>
    </lineage>
</organism>
<dbReference type="EMBL" id="OA883516">
    <property type="protein sequence ID" value="CAD7279102.1"/>
    <property type="molecule type" value="Genomic_DNA"/>
</dbReference>
<proteinExistence type="predicted"/>
<dbReference type="InterPro" id="IPR011989">
    <property type="entry name" value="ARM-like"/>
</dbReference>
<dbReference type="InterPro" id="IPR024660">
    <property type="entry name" value="UCS_central_dom"/>
</dbReference>
<reference evidence="4" key="1">
    <citation type="submission" date="2020-11" db="EMBL/GenBank/DDBJ databases">
        <authorList>
            <person name="Tran Van P."/>
        </authorList>
    </citation>
    <scope>NUCLEOTIDE SEQUENCE</scope>
</reference>
<sequence>VKEMMSLITGVDVDEEKRQKAVSNILVLSREQAGAEFIWKENLVPAIVTAANKSVSARKSYGIKRFEITITVIRILSELCKNNLERTKGILRQVGLPWLIEHLYIVGTDIGLGKESSLGNEAEAVFTATEYCFQAILDALAGKHMTFKRDEKSKYLEGNKIEIDAVLSLLLVSCTKRTLSAQGRDAILELIMKNVDSTAVDWAMSFVDREGVQKMLEICSELPDYKFESSMEVTDSTSTLVAVTLGKVYENMYYDKAREKFLSKVDDFVKDRLLDPDIESKVRVTVALTALLRGPFDVGNQIIGREGILEMLLVMAGTEDEIQQRVASEAIIAAASKKDKVKPIISQGTNILKKLYMSKNENIKVRGLVGLCKLGGSSGSDASIRPFADGSTLKLAEACRRFLINPRHDKGVRKWAIEGLSYLTLDAEVKEKLIEDKQALAAMVEVAKSGDLSVVYGFVTTLVNLTNSYEKQEVIPEMIELAKFAKQHVPEEHELDDKDFVLKRAEILAKAGMTSGLVALSKTDSDNCKELIARVLNAMCEMAELRGIVVQQGGAKILIPMALEGTVKGKRQAIQAIARIGITINPEVAFPGQRSCEVVRPLLKNLHVECSALENFESLMCLTNLAGMNETVRKRIIKEGGLSWIEHYLYEDHEMLKRAAAQAINNMMLSEDVIKMHEGKNDRVKILLLMVEEEDKETRFACAGALAIASAYSKKVCDKILNCSQRSIELLQFLLANPEQELQHRGACIIANIMNTSKRLAEKMIETPLMEVLMAVEQQQHLLPEGEASPKVLKYVEESLRLAKEWKLIKSSDDADQGSDVE</sequence>
<dbReference type="AlphaFoldDB" id="A0A7R9GE53"/>
<keyword evidence="2" id="KW-0963">Cytoplasm</keyword>
<comment type="subcellular location">
    <subcellularLocation>
        <location evidence="1">Cytoplasm</location>
    </subcellularLocation>
</comment>
<evidence type="ECO:0000256" key="2">
    <source>
        <dbReference type="ARBA" id="ARBA00022490"/>
    </source>
</evidence>
<evidence type="ECO:0000259" key="3">
    <source>
        <dbReference type="Pfam" id="PF11701"/>
    </source>
</evidence>
<dbReference type="InterPro" id="IPR016024">
    <property type="entry name" value="ARM-type_fold"/>
</dbReference>
<feature type="non-terminal residue" evidence="4">
    <location>
        <position position="1"/>
    </location>
</feature>
<name>A0A7R9GE53_9CRUS</name>
<dbReference type="SUPFAM" id="SSF48371">
    <property type="entry name" value="ARM repeat"/>
    <property type="match status" value="1"/>
</dbReference>
<protein>
    <recommendedName>
        <fullName evidence="3">UNC-45/Cro1/She4 central domain-containing protein</fullName>
    </recommendedName>
</protein>
<evidence type="ECO:0000313" key="4">
    <source>
        <dbReference type="EMBL" id="CAD7279102.1"/>
    </source>
</evidence>
<accession>A0A7R9GE53</accession>
<dbReference type="OrthoDB" id="199930at2759"/>
<gene>
    <name evidence="4" type="ORF">NMOB1V02_LOCUS6785</name>
</gene>
<evidence type="ECO:0000313" key="5">
    <source>
        <dbReference type="Proteomes" id="UP000678499"/>
    </source>
</evidence>
<evidence type="ECO:0000256" key="1">
    <source>
        <dbReference type="ARBA" id="ARBA00004496"/>
    </source>
</evidence>
<dbReference type="PANTHER" id="PTHR45994:SF1">
    <property type="entry name" value="FI21225P1"/>
    <property type="match status" value="1"/>
</dbReference>